<feature type="region of interest" description="Disordered" evidence="2">
    <location>
        <begin position="132"/>
        <end position="164"/>
    </location>
</feature>
<accession>A0A8C3WJY9</accession>
<evidence type="ECO:0000313" key="4">
    <source>
        <dbReference type="Proteomes" id="UP000694540"/>
    </source>
</evidence>
<comment type="similarity">
    <text evidence="1">Belongs to the PC-esterase family.</text>
</comment>
<evidence type="ECO:0000313" key="3">
    <source>
        <dbReference type="Ensembl" id="ENSCWAP00000014087.1"/>
    </source>
</evidence>
<sequence>MSYREDLESLFRRLSQVLPKTCLLVWNTAMPVAEVVTGGFLPPENQSGCARLRGDVIEANFYSSAEASLYGFDVLDLHFHFRHAGQHRQRDGVHWDGRAHRHLTQLLLAHVADAWGVDLPCHYPVGRWIRDGPTRGRPGHVGQRRSQDSRGDPGEQSSSWHPPTPSYLCAPWRPSVPFPQGRPLFPPYGQSAYVPSHPSSHRWQFSSDSSARQAEYTGEANLTWETRLGPIRRTSTQHWSRGSPPYPRWRPSVPRRHQRRRTNGGTRAHPEARPQ</sequence>
<evidence type="ECO:0000256" key="2">
    <source>
        <dbReference type="SAM" id="MobiDB-lite"/>
    </source>
</evidence>
<evidence type="ECO:0000256" key="1">
    <source>
        <dbReference type="ARBA" id="ARBA00037957"/>
    </source>
</evidence>
<feature type="compositionally biased region" description="Basic residues" evidence="2">
    <location>
        <begin position="253"/>
        <end position="262"/>
    </location>
</feature>
<organism evidence="3 4">
    <name type="scientific">Catagonus wagneri</name>
    <name type="common">Chacoan peccary</name>
    <dbReference type="NCBI Taxonomy" id="51154"/>
    <lineage>
        <taxon>Eukaryota</taxon>
        <taxon>Metazoa</taxon>
        <taxon>Chordata</taxon>
        <taxon>Craniata</taxon>
        <taxon>Vertebrata</taxon>
        <taxon>Euteleostomi</taxon>
        <taxon>Mammalia</taxon>
        <taxon>Eutheria</taxon>
        <taxon>Laurasiatheria</taxon>
        <taxon>Artiodactyla</taxon>
        <taxon>Suina</taxon>
        <taxon>Tayassuidae</taxon>
        <taxon>Catagonus</taxon>
    </lineage>
</organism>
<dbReference type="AlphaFoldDB" id="A0A8C3WJY9"/>
<reference evidence="3" key="1">
    <citation type="submission" date="2025-08" db="UniProtKB">
        <authorList>
            <consortium name="Ensembl"/>
        </authorList>
    </citation>
    <scope>IDENTIFICATION</scope>
</reference>
<name>A0A8C3WJY9_9CETA</name>
<dbReference type="SUPFAM" id="SSF52266">
    <property type="entry name" value="SGNH hydrolase"/>
    <property type="match status" value="1"/>
</dbReference>
<dbReference type="PANTHER" id="PTHR14469:SF4">
    <property type="entry name" value="SIMILAR TO CHROMOSOME 20 OPEN READING FRAME 81"/>
    <property type="match status" value="1"/>
</dbReference>
<protein>
    <submittedName>
        <fullName evidence="3">Uncharacterized protein</fullName>
    </submittedName>
</protein>
<reference evidence="3" key="2">
    <citation type="submission" date="2025-09" db="UniProtKB">
        <authorList>
            <consortium name="Ensembl"/>
        </authorList>
    </citation>
    <scope>IDENTIFICATION</scope>
</reference>
<keyword evidence="4" id="KW-1185">Reference proteome</keyword>
<dbReference type="Proteomes" id="UP000694540">
    <property type="component" value="Unplaced"/>
</dbReference>
<dbReference type="Ensembl" id="ENSCWAT00000015285.1">
    <property type="protein sequence ID" value="ENSCWAP00000014087.1"/>
    <property type="gene ID" value="ENSCWAG00000010926.1"/>
</dbReference>
<proteinExistence type="inferred from homology"/>
<feature type="region of interest" description="Disordered" evidence="2">
    <location>
        <begin position="233"/>
        <end position="275"/>
    </location>
</feature>
<dbReference type="PANTHER" id="PTHR14469">
    <property type="entry name" value="SARCOMA ANTIGEN NY-SAR-23"/>
    <property type="match status" value="1"/>
</dbReference>
<dbReference type="GeneTree" id="ENSGT00390000002231"/>